<dbReference type="PROSITE" id="PS51318">
    <property type="entry name" value="TAT"/>
    <property type="match status" value="1"/>
</dbReference>
<dbReference type="GO" id="GO:0042438">
    <property type="term" value="P:melanin biosynthetic process"/>
    <property type="evidence" value="ECO:0007669"/>
    <property type="project" value="InterPro"/>
</dbReference>
<accession>A0A918CX45</accession>
<gene>
    <name evidence="5" type="ORF">GCM10011578_092960</name>
</gene>
<protein>
    <recommendedName>
        <fullName evidence="7">Tyrosinase</fullName>
    </recommendedName>
</protein>
<comment type="caution">
    <text evidence="5">The sequence shown here is derived from an EMBL/GenBank/DDBJ whole genome shotgun (WGS) entry which is preliminary data.</text>
</comment>
<evidence type="ECO:0008006" key="7">
    <source>
        <dbReference type="Google" id="ProtNLM"/>
    </source>
</evidence>
<evidence type="ECO:0000256" key="3">
    <source>
        <dbReference type="ARBA" id="ARBA00023008"/>
    </source>
</evidence>
<dbReference type="GO" id="GO:0005507">
    <property type="term" value="F:copper ion binding"/>
    <property type="evidence" value="ECO:0007669"/>
    <property type="project" value="InterPro"/>
</dbReference>
<dbReference type="Proteomes" id="UP000653411">
    <property type="component" value="Unassembled WGS sequence"/>
</dbReference>
<dbReference type="AlphaFoldDB" id="A0A918CX45"/>
<dbReference type="EMBL" id="BMML01000038">
    <property type="protein sequence ID" value="GGN43044.1"/>
    <property type="molecule type" value="Genomic_DNA"/>
</dbReference>
<dbReference type="InterPro" id="IPR006311">
    <property type="entry name" value="TAT_signal"/>
</dbReference>
<organism evidence="5 6">
    <name type="scientific">Streptomyces fuscichromogenes</name>
    <dbReference type="NCBI Taxonomy" id="1324013"/>
    <lineage>
        <taxon>Bacteria</taxon>
        <taxon>Bacillati</taxon>
        <taxon>Actinomycetota</taxon>
        <taxon>Actinomycetes</taxon>
        <taxon>Kitasatosporales</taxon>
        <taxon>Streptomycetaceae</taxon>
        <taxon>Streptomyces</taxon>
    </lineage>
</organism>
<dbReference type="InterPro" id="IPR010928">
    <property type="entry name" value="MelC1"/>
</dbReference>
<keyword evidence="2" id="KW-0732">Signal</keyword>
<evidence type="ECO:0000256" key="2">
    <source>
        <dbReference type="ARBA" id="ARBA00022729"/>
    </source>
</evidence>
<name>A0A918CX45_9ACTN</name>
<keyword evidence="6" id="KW-1185">Reference proteome</keyword>
<comment type="similarity">
    <text evidence="1">Belongs to the melC1 family.</text>
</comment>
<feature type="compositionally biased region" description="Low complexity" evidence="4">
    <location>
        <begin position="29"/>
        <end position="40"/>
    </location>
</feature>
<proteinExistence type="inferred from homology"/>
<dbReference type="Gene3D" id="3.30.1880.10">
    <property type="entry name" value="protein ne1242 domain like"/>
    <property type="match status" value="1"/>
</dbReference>
<keyword evidence="3" id="KW-0186">Copper</keyword>
<dbReference type="InterPro" id="IPR023199">
    <property type="entry name" value="GriE/MELC1_sf"/>
</dbReference>
<reference evidence="5" key="1">
    <citation type="journal article" date="2014" name="Int. J. Syst. Evol. Microbiol.">
        <title>Complete genome sequence of Corynebacterium casei LMG S-19264T (=DSM 44701T), isolated from a smear-ripened cheese.</title>
        <authorList>
            <consortium name="US DOE Joint Genome Institute (JGI-PGF)"/>
            <person name="Walter F."/>
            <person name="Albersmeier A."/>
            <person name="Kalinowski J."/>
            <person name="Ruckert C."/>
        </authorList>
    </citation>
    <scope>NUCLEOTIDE SEQUENCE</scope>
    <source>
        <strain evidence="5">CGMCC 4.7110</strain>
    </source>
</reference>
<reference evidence="5" key="2">
    <citation type="submission" date="2020-09" db="EMBL/GenBank/DDBJ databases">
        <authorList>
            <person name="Sun Q."/>
            <person name="Zhou Y."/>
        </authorList>
    </citation>
    <scope>NUCLEOTIDE SEQUENCE</scope>
    <source>
        <strain evidence="5">CGMCC 4.7110</strain>
    </source>
</reference>
<dbReference type="RefSeq" id="WP_189269019.1">
    <property type="nucleotide sequence ID" value="NZ_BMML01000038.1"/>
</dbReference>
<evidence type="ECO:0000256" key="1">
    <source>
        <dbReference type="ARBA" id="ARBA00009871"/>
    </source>
</evidence>
<evidence type="ECO:0000313" key="5">
    <source>
        <dbReference type="EMBL" id="GGN43044.1"/>
    </source>
</evidence>
<evidence type="ECO:0000313" key="6">
    <source>
        <dbReference type="Proteomes" id="UP000653411"/>
    </source>
</evidence>
<dbReference type="NCBIfam" id="NF047833">
    <property type="entry name" value="TyroCdyMelC1"/>
    <property type="match status" value="1"/>
</dbReference>
<dbReference type="Pfam" id="PF06236">
    <property type="entry name" value="MelC1"/>
    <property type="match status" value="1"/>
</dbReference>
<evidence type="ECO:0000256" key="4">
    <source>
        <dbReference type="SAM" id="MobiDB-lite"/>
    </source>
</evidence>
<feature type="region of interest" description="Disordered" evidence="4">
    <location>
        <begin position="29"/>
        <end position="48"/>
    </location>
</feature>
<sequence length="134" mass="13712">MPELTRRRALTAAAALAAAAGVQTRVAPGASAAGHSHGGPLEPFDEVYRGRRIQGRPAGTGDMGGMDGTGGHHHGHGTGYAVFVDGVELHVMRNADGSWISVVSHYDPVATPRAAARAAVDELQGAALLPFLAN</sequence>